<organism evidence="4 5">
    <name type="scientific">Corallococcus coralloides (strain ATCC 25202 / DSM 2259 / NBRC 100086 / M2)</name>
    <name type="common">Myxococcus coralloides</name>
    <dbReference type="NCBI Taxonomy" id="1144275"/>
    <lineage>
        <taxon>Bacteria</taxon>
        <taxon>Pseudomonadati</taxon>
        <taxon>Myxococcota</taxon>
        <taxon>Myxococcia</taxon>
        <taxon>Myxococcales</taxon>
        <taxon>Cystobacterineae</taxon>
        <taxon>Myxococcaceae</taxon>
        <taxon>Corallococcus</taxon>
    </lineage>
</organism>
<dbReference type="GO" id="GO:0004803">
    <property type="term" value="F:transposase activity"/>
    <property type="evidence" value="ECO:0007669"/>
    <property type="project" value="InterPro"/>
</dbReference>
<dbReference type="InParanoid" id="H8MU95"/>
<dbReference type="KEGG" id="ccx:COCOR_05219"/>
<gene>
    <name evidence="4" type="ordered locus">COCOR_05219</name>
</gene>
<evidence type="ECO:0000259" key="2">
    <source>
        <dbReference type="Pfam" id="PF01609"/>
    </source>
</evidence>
<dbReference type="Proteomes" id="UP000007587">
    <property type="component" value="Chromosome"/>
</dbReference>
<keyword evidence="5" id="KW-1185">Reference proteome</keyword>
<dbReference type="Pfam" id="PF13340">
    <property type="entry name" value="DUF4096"/>
    <property type="match status" value="1"/>
</dbReference>
<accession>H8MU95</accession>
<dbReference type="HOGENOM" id="CLU_055261_15_0_7"/>
<evidence type="ECO:0000313" key="5">
    <source>
        <dbReference type="Proteomes" id="UP000007587"/>
    </source>
</evidence>
<dbReference type="eggNOG" id="COG3293">
    <property type="taxonomic scope" value="Bacteria"/>
</dbReference>
<dbReference type="InterPro" id="IPR002559">
    <property type="entry name" value="Transposase_11"/>
</dbReference>
<dbReference type="InterPro" id="IPR025161">
    <property type="entry name" value="IS402-like_dom"/>
</dbReference>
<dbReference type="GO" id="GO:0006313">
    <property type="term" value="P:DNA transposition"/>
    <property type="evidence" value="ECO:0007669"/>
    <property type="project" value="InterPro"/>
</dbReference>
<evidence type="ECO:0000259" key="3">
    <source>
        <dbReference type="Pfam" id="PF13340"/>
    </source>
</evidence>
<reference evidence="4 5" key="1">
    <citation type="journal article" date="2012" name="J. Bacteriol.">
        <title>Complete Genome Sequence of the Fruiting Myxobacterium Corallococcus coralloides DSM 2259.</title>
        <authorList>
            <person name="Huntley S."/>
            <person name="Zhang Y."/>
            <person name="Treuner-Lange A."/>
            <person name="Kneip S."/>
            <person name="Sensen C.W."/>
            <person name="Sogaard-Andersen L."/>
        </authorList>
    </citation>
    <scope>NUCLEOTIDE SEQUENCE [LARGE SCALE GENOMIC DNA]</scope>
    <source>
        <strain evidence="5">ATCC 25202 / DSM 2259 / NBRC 100086 / M2</strain>
    </source>
</reference>
<sequence length="158" mass="18110">MPDLPLPSRTPYPSELTAEQWALIEPFVGAVGGGPKEQVHPRREVVNAILYVTRTGVQWRFLPHDLPDWQSVYHYFRLWKKDGTWKRVHDALRGKVRQVQGREHEPTAGIMDSQSVKASEEADSRGYDAGKQVKGRKRHLLMDVLGLVLVACWCWWPG</sequence>
<evidence type="ECO:0000256" key="1">
    <source>
        <dbReference type="SAM" id="MobiDB-lite"/>
    </source>
</evidence>
<dbReference type="AlphaFoldDB" id="H8MU95"/>
<protein>
    <submittedName>
        <fullName evidence="4">Transposase</fullName>
    </submittedName>
</protein>
<name>H8MU95_CORCM</name>
<dbReference type="PANTHER" id="PTHR30007">
    <property type="entry name" value="PHP DOMAIN PROTEIN"/>
    <property type="match status" value="1"/>
</dbReference>
<dbReference type="STRING" id="1144275.COCOR_05219"/>
<proteinExistence type="predicted"/>
<feature type="compositionally biased region" description="Basic and acidic residues" evidence="1">
    <location>
        <begin position="118"/>
        <end position="128"/>
    </location>
</feature>
<evidence type="ECO:0000313" key="4">
    <source>
        <dbReference type="EMBL" id="AFE06258.1"/>
    </source>
</evidence>
<dbReference type="PANTHER" id="PTHR30007:SF0">
    <property type="entry name" value="TRANSPOSASE"/>
    <property type="match status" value="1"/>
</dbReference>
<feature type="region of interest" description="Disordered" evidence="1">
    <location>
        <begin position="102"/>
        <end position="129"/>
    </location>
</feature>
<dbReference type="EMBL" id="CP003389">
    <property type="protein sequence ID" value="AFE06258.1"/>
    <property type="molecule type" value="Genomic_DNA"/>
</dbReference>
<reference evidence="5" key="2">
    <citation type="submission" date="2012-03" db="EMBL/GenBank/DDBJ databases">
        <title>Genome sequence of the fruiting myxobacterium Corallococcus coralloides DSM 2259.</title>
        <authorList>
            <person name="Huntley S."/>
            <person name="Zhang Y."/>
            <person name="Treuner-Lange A."/>
            <person name="Sensen C.W."/>
            <person name="Sogaard-Andersen L."/>
        </authorList>
    </citation>
    <scope>NUCLEOTIDE SEQUENCE [LARGE SCALE GENOMIC DNA]</scope>
    <source>
        <strain evidence="5">ATCC 25202 / DSM 2259 / NBRC 100086 / M2</strain>
    </source>
</reference>
<dbReference type="Pfam" id="PF01609">
    <property type="entry name" value="DDE_Tnp_1"/>
    <property type="match status" value="1"/>
</dbReference>
<dbReference type="NCBIfam" id="NF033580">
    <property type="entry name" value="transpos_IS5_3"/>
    <property type="match status" value="1"/>
</dbReference>
<feature type="domain" description="Insertion element IS402-like" evidence="3">
    <location>
        <begin position="16"/>
        <end position="89"/>
    </location>
</feature>
<feature type="domain" description="Transposase IS4-like" evidence="2">
    <location>
        <begin position="105"/>
        <end position="149"/>
    </location>
</feature>
<dbReference type="GO" id="GO:0003677">
    <property type="term" value="F:DNA binding"/>
    <property type="evidence" value="ECO:0007669"/>
    <property type="project" value="InterPro"/>
</dbReference>